<organism evidence="1 2">
    <name type="scientific">Pluteus cervinus</name>
    <dbReference type="NCBI Taxonomy" id="181527"/>
    <lineage>
        <taxon>Eukaryota</taxon>
        <taxon>Fungi</taxon>
        <taxon>Dikarya</taxon>
        <taxon>Basidiomycota</taxon>
        <taxon>Agaricomycotina</taxon>
        <taxon>Agaricomycetes</taxon>
        <taxon>Agaricomycetidae</taxon>
        <taxon>Agaricales</taxon>
        <taxon>Pluteineae</taxon>
        <taxon>Pluteaceae</taxon>
        <taxon>Pluteus</taxon>
    </lineage>
</organism>
<accession>A0ACD3AYT6</accession>
<gene>
    <name evidence="1" type="ORF">BDN72DRAFT_838074</name>
</gene>
<protein>
    <submittedName>
        <fullName evidence="1">Uncharacterized protein</fullName>
    </submittedName>
</protein>
<dbReference type="EMBL" id="ML208302">
    <property type="protein sequence ID" value="TFK71138.1"/>
    <property type="molecule type" value="Genomic_DNA"/>
</dbReference>
<evidence type="ECO:0000313" key="2">
    <source>
        <dbReference type="Proteomes" id="UP000308600"/>
    </source>
</evidence>
<sequence length="525" mass="57038">MACLKAWKRWSAQLQPKRLPHLIPSTGVCVLSASICPHFFMANSYSSDRLGCTCKLNGECHCCTPRKSAPRRGSLADSHLSPTEPPLHPHRIPSPQAPSQIQHEHIRERIQNYRVIVPRVPELPGPSHDPNLPIPHGHLPRHDNMFNPYPNRLYDRSRSPSQFLPPSLPDGSDQHGTSNFAFPMDGLSDRSFTFPDDWSQRYAPSQSAFQRLFPTAPSSCGCGDGCGCPGCVHHAGNDVTPSLAAHSTCTNPAGCGTCLDCTIMSMPPIDNTAISIYDNPEGQLSIDEWIRQVSATTPLTPSPENTGHAWGDSDMSLSSQIPDFIGSDQNMNMCEGHCICPPGQCQCRSVDGSSCAHHTFSFPVLNDKGGIWSTGRSTESSRTTTSIATPDGLDRLSPAPQGFGNLFFDPTNAGGFYLGPEEEERHLSRSSLPMVPSMQDDLAGAHKPGGSGIPLSRHSTITQHRVQSTPNLMIRSNVRPESTCCSASTSSSSRSSYAHSNADSDISLERTHSPYDPSFEGMHLY</sequence>
<name>A0ACD3AYT6_9AGAR</name>
<dbReference type="Proteomes" id="UP000308600">
    <property type="component" value="Unassembled WGS sequence"/>
</dbReference>
<keyword evidence="2" id="KW-1185">Reference proteome</keyword>
<reference evidence="1 2" key="1">
    <citation type="journal article" date="2019" name="Nat. Ecol. Evol.">
        <title>Megaphylogeny resolves global patterns of mushroom evolution.</title>
        <authorList>
            <person name="Varga T."/>
            <person name="Krizsan K."/>
            <person name="Foldi C."/>
            <person name="Dima B."/>
            <person name="Sanchez-Garcia M."/>
            <person name="Sanchez-Ramirez S."/>
            <person name="Szollosi G.J."/>
            <person name="Szarkandi J.G."/>
            <person name="Papp V."/>
            <person name="Albert L."/>
            <person name="Andreopoulos W."/>
            <person name="Angelini C."/>
            <person name="Antonin V."/>
            <person name="Barry K.W."/>
            <person name="Bougher N.L."/>
            <person name="Buchanan P."/>
            <person name="Buyck B."/>
            <person name="Bense V."/>
            <person name="Catcheside P."/>
            <person name="Chovatia M."/>
            <person name="Cooper J."/>
            <person name="Damon W."/>
            <person name="Desjardin D."/>
            <person name="Finy P."/>
            <person name="Geml J."/>
            <person name="Haridas S."/>
            <person name="Hughes K."/>
            <person name="Justo A."/>
            <person name="Karasinski D."/>
            <person name="Kautmanova I."/>
            <person name="Kiss B."/>
            <person name="Kocsube S."/>
            <person name="Kotiranta H."/>
            <person name="LaButti K.M."/>
            <person name="Lechner B.E."/>
            <person name="Liimatainen K."/>
            <person name="Lipzen A."/>
            <person name="Lukacs Z."/>
            <person name="Mihaltcheva S."/>
            <person name="Morgado L.N."/>
            <person name="Niskanen T."/>
            <person name="Noordeloos M.E."/>
            <person name="Ohm R.A."/>
            <person name="Ortiz-Santana B."/>
            <person name="Ovrebo C."/>
            <person name="Racz N."/>
            <person name="Riley R."/>
            <person name="Savchenko A."/>
            <person name="Shiryaev A."/>
            <person name="Soop K."/>
            <person name="Spirin V."/>
            <person name="Szebenyi C."/>
            <person name="Tomsovsky M."/>
            <person name="Tulloss R.E."/>
            <person name="Uehling J."/>
            <person name="Grigoriev I.V."/>
            <person name="Vagvolgyi C."/>
            <person name="Papp T."/>
            <person name="Martin F.M."/>
            <person name="Miettinen O."/>
            <person name="Hibbett D.S."/>
            <person name="Nagy L.G."/>
        </authorList>
    </citation>
    <scope>NUCLEOTIDE SEQUENCE [LARGE SCALE GENOMIC DNA]</scope>
    <source>
        <strain evidence="1 2">NL-1719</strain>
    </source>
</reference>
<proteinExistence type="predicted"/>
<evidence type="ECO:0000313" key="1">
    <source>
        <dbReference type="EMBL" id="TFK71138.1"/>
    </source>
</evidence>